<name>A0AAN6S332_9PEZI</name>
<dbReference type="EMBL" id="MU853823">
    <property type="protein sequence ID" value="KAK3938749.1"/>
    <property type="molecule type" value="Genomic_DNA"/>
</dbReference>
<organism evidence="2 3">
    <name type="scientific">Diplogelasinospora grovesii</name>
    <dbReference type="NCBI Taxonomy" id="303347"/>
    <lineage>
        <taxon>Eukaryota</taxon>
        <taxon>Fungi</taxon>
        <taxon>Dikarya</taxon>
        <taxon>Ascomycota</taxon>
        <taxon>Pezizomycotina</taxon>
        <taxon>Sordariomycetes</taxon>
        <taxon>Sordariomycetidae</taxon>
        <taxon>Sordariales</taxon>
        <taxon>Diplogelasinosporaceae</taxon>
        <taxon>Diplogelasinospora</taxon>
    </lineage>
</organism>
<keyword evidence="3" id="KW-1185">Reference proteome</keyword>
<protein>
    <submittedName>
        <fullName evidence="2">Uncharacterized protein</fullName>
    </submittedName>
</protein>
<feature type="region of interest" description="Disordered" evidence="1">
    <location>
        <begin position="1"/>
        <end position="273"/>
    </location>
</feature>
<gene>
    <name evidence="2" type="ORF">QBC46DRAFT_409878</name>
</gene>
<comment type="caution">
    <text evidence="2">The sequence shown here is derived from an EMBL/GenBank/DDBJ whole genome shotgun (WGS) entry which is preliminary data.</text>
</comment>
<feature type="compositionally biased region" description="Polar residues" evidence="1">
    <location>
        <begin position="222"/>
        <end position="241"/>
    </location>
</feature>
<accession>A0AAN6S332</accession>
<dbReference type="AlphaFoldDB" id="A0AAN6S332"/>
<feature type="compositionally biased region" description="Polar residues" evidence="1">
    <location>
        <begin position="19"/>
        <end position="34"/>
    </location>
</feature>
<feature type="compositionally biased region" description="Polar residues" evidence="1">
    <location>
        <begin position="159"/>
        <end position="171"/>
    </location>
</feature>
<sequence length="273" mass="28317">MGCFMSCGRAKGTNAEPAQGSSAGHHQPDYNTPAGNAGYPLHDLAPVGNRLDITPAAQPPAQALAGPRPSRYPTIRAVPQEPDRLLGTSSRNMLGSRISSGPALSHSMSQFLQGEPTEHRPLPATPSRQAARGSVSPAEPGVPGPSTSAHTAVTPVRSPGNNMTPAAQVNINDAPHDESVVSPSLAHSTSQPSALTPGNKIERPRAPTPNESGRQDQEQAMAANNLTPSPSSPNQPGNKSGSAAAALEQQLESTNSHYHPDDNPVPLKSPRLE</sequence>
<evidence type="ECO:0000313" key="2">
    <source>
        <dbReference type="EMBL" id="KAK3938749.1"/>
    </source>
</evidence>
<evidence type="ECO:0000313" key="3">
    <source>
        <dbReference type="Proteomes" id="UP001303473"/>
    </source>
</evidence>
<feature type="compositionally biased region" description="Low complexity" evidence="1">
    <location>
        <begin position="55"/>
        <end position="69"/>
    </location>
</feature>
<dbReference type="Proteomes" id="UP001303473">
    <property type="component" value="Unassembled WGS sequence"/>
</dbReference>
<reference evidence="3" key="1">
    <citation type="journal article" date="2023" name="Mol. Phylogenet. Evol.">
        <title>Genome-scale phylogeny and comparative genomics of the fungal order Sordariales.</title>
        <authorList>
            <person name="Hensen N."/>
            <person name="Bonometti L."/>
            <person name="Westerberg I."/>
            <person name="Brannstrom I.O."/>
            <person name="Guillou S."/>
            <person name="Cros-Aarteil S."/>
            <person name="Calhoun S."/>
            <person name="Haridas S."/>
            <person name="Kuo A."/>
            <person name="Mondo S."/>
            <person name="Pangilinan J."/>
            <person name="Riley R."/>
            <person name="LaButti K."/>
            <person name="Andreopoulos B."/>
            <person name="Lipzen A."/>
            <person name="Chen C."/>
            <person name="Yan M."/>
            <person name="Daum C."/>
            <person name="Ng V."/>
            <person name="Clum A."/>
            <person name="Steindorff A."/>
            <person name="Ohm R.A."/>
            <person name="Martin F."/>
            <person name="Silar P."/>
            <person name="Natvig D.O."/>
            <person name="Lalanne C."/>
            <person name="Gautier V."/>
            <person name="Ament-Velasquez S.L."/>
            <person name="Kruys A."/>
            <person name="Hutchinson M.I."/>
            <person name="Powell A.J."/>
            <person name="Barry K."/>
            <person name="Miller A.N."/>
            <person name="Grigoriev I.V."/>
            <person name="Debuchy R."/>
            <person name="Gladieux P."/>
            <person name="Hiltunen Thoren M."/>
            <person name="Johannesson H."/>
        </authorList>
    </citation>
    <scope>NUCLEOTIDE SEQUENCE [LARGE SCALE GENOMIC DNA]</scope>
    <source>
        <strain evidence="3">CBS 340.73</strain>
    </source>
</reference>
<feature type="compositionally biased region" description="Polar residues" evidence="1">
    <location>
        <begin position="87"/>
        <end position="99"/>
    </location>
</feature>
<feature type="compositionally biased region" description="Polar residues" evidence="1">
    <location>
        <begin position="181"/>
        <end position="196"/>
    </location>
</feature>
<evidence type="ECO:0000256" key="1">
    <source>
        <dbReference type="SAM" id="MobiDB-lite"/>
    </source>
</evidence>
<proteinExistence type="predicted"/>